<protein>
    <submittedName>
        <fullName evidence="3">Uncharacterized protein</fullName>
    </submittedName>
</protein>
<feature type="region of interest" description="Disordered" evidence="1">
    <location>
        <begin position="22"/>
        <end position="42"/>
    </location>
</feature>
<dbReference type="EMBL" id="OX459951">
    <property type="protein sequence ID" value="CAI9157318.1"/>
    <property type="molecule type" value="Genomic_DNA"/>
</dbReference>
<keyword evidence="2" id="KW-0732">Signal</keyword>
<accession>A0ABN8Y700</accession>
<evidence type="ECO:0000256" key="2">
    <source>
        <dbReference type="SAM" id="SignalP"/>
    </source>
</evidence>
<feature type="signal peptide" evidence="2">
    <location>
        <begin position="1"/>
        <end position="21"/>
    </location>
</feature>
<sequence>MGTRLLLLPSLAHLSLDPTATSPAGVLNHCPPGTGSSAPPPGGLSAWVWSHLAPRGSREGYSQAGGRKRLGLLPGRWPGEYRSLWNWGCLEDSLAALTPALHSVTEAAP</sequence>
<reference evidence="3" key="1">
    <citation type="submission" date="2023-04" db="EMBL/GenBank/DDBJ databases">
        <authorList>
            <consortium name="ELIXIR-Norway"/>
        </authorList>
    </citation>
    <scope>NUCLEOTIDE SEQUENCE [LARGE SCALE GENOMIC DNA]</scope>
</reference>
<keyword evidence="4" id="KW-1185">Reference proteome</keyword>
<evidence type="ECO:0000313" key="3">
    <source>
        <dbReference type="EMBL" id="CAI9157318.1"/>
    </source>
</evidence>
<evidence type="ECO:0000256" key="1">
    <source>
        <dbReference type="SAM" id="MobiDB-lite"/>
    </source>
</evidence>
<evidence type="ECO:0000313" key="4">
    <source>
        <dbReference type="Proteomes" id="UP001176941"/>
    </source>
</evidence>
<name>A0ABN8Y700_RANTA</name>
<organism evidence="3 4">
    <name type="scientific">Rangifer tarandus platyrhynchus</name>
    <name type="common">Svalbard reindeer</name>
    <dbReference type="NCBI Taxonomy" id="3082113"/>
    <lineage>
        <taxon>Eukaryota</taxon>
        <taxon>Metazoa</taxon>
        <taxon>Chordata</taxon>
        <taxon>Craniata</taxon>
        <taxon>Vertebrata</taxon>
        <taxon>Euteleostomi</taxon>
        <taxon>Mammalia</taxon>
        <taxon>Eutheria</taxon>
        <taxon>Laurasiatheria</taxon>
        <taxon>Artiodactyla</taxon>
        <taxon>Ruminantia</taxon>
        <taxon>Pecora</taxon>
        <taxon>Cervidae</taxon>
        <taxon>Odocoileinae</taxon>
        <taxon>Rangifer</taxon>
    </lineage>
</organism>
<feature type="chain" id="PRO_5046492071" evidence="2">
    <location>
        <begin position="22"/>
        <end position="109"/>
    </location>
</feature>
<dbReference type="Proteomes" id="UP001176941">
    <property type="component" value="Chromosome 15"/>
</dbReference>
<gene>
    <name evidence="3" type="ORF">MRATA1EN1_LOCUS6280</name>
</gene>
<proteinExistence type="predicted"/>